<feature type="region of interest" description="Domain IV, binds dsDNA" evidence="8">
    <location>
        <begin position="487"/>
        <end position="611"/>
    </location>
</feature>
<keyword evidence="7 8" id="KW-0238">DNA-binding</keyword>
<dbReference type="Proteomes" id="UP000076947">
    <property type="component" value="Unassembled WGS sequence"/>
</dbReference>
<evidence type="ECO:0000259" key="14">
    <source>
        <dbReference type="SMART" id="SM00760"/>
    </source>
</evidence>
<keyword evidence="3 8" id="KW-0235">DNA replication</keyword>
<feature type="compositionally biased region" description="Basic and acidic residues" evidence="12">
    <location>
        <begin position="256"/>
        <end position="267"/>
    </location>
</feature>
<feature type="binding site" evidence="8">
    <location>
        <position position="314"/>
    </location>
    <ligand>
        <name>ATP</name>
        <dbReference type="ChEBI" id="CHEBI:30616"/>
    </ligand>
</feature>
<comment type="caution">
    <text evidence="15">The sequence shown here is derived from an EMBL/GenBank/DDBJ whole genome shotgun (WGS) entry which is preliminary data.</text>
</comment>
<dbReference type="SUPFAM" id="SSF52540">
    <property type="entry name" value="P-loop containing nucleoside triphosphate hydrolases"/>
    <property type="match status" value="1"/>
</dbReference>
<dbReference type="Gene3D" id="1.10.8.60">
    <property type="match status" value="1"/>
</dbReference>
<dbReference type="InterPro" id="IPR018312">
    <property type="entry name" value="Chromosome_initiator_DnaA_CS"/>
</dbReference>
<dbReference type="GO" id="GO:0006275">
    <property type="term" value="P:regulation of DNA replication"/>
    <property type="evidence" value="ECO:0007669"/>
    <property type="project" value="UniProtKB-UniRule"/>
</dbReference>
<feature type="region of interest" description="Disordered" evidence="12">
    <location>
        <begin position="154"/>
        <end position="228"/>
    </location>
</feature>
<dbReference type="SMART" id="SM00760">
    <property type="entry name" value="Bac_DnaA_C"/>
    <property type="match status" value="1"/>
</dbReference>
<feature type="region of interest" description="Disordered" evidence="12">
    <location>
        <begin position="240"/>
        <end position="274"/>
    </location>
</feature>
<dbReference type="FunFam" id="3.40.50.300:FF:000150">
    <property type="entry name" value="Chromosomal replication initiator protein DnaA"/>
    <property type="match status" value="1"/>
</dbReference>
<dbReference type="SUPFAM" id="SSF48295">
    <property type="entry name" value="TrpR-like"/>
    <property type="match status" value="1"/>
</dbReference>
<feature type="region of interest" description="Domain III, AAA+ region" evidence="8">
    <location>
        <begin position="270"/>
        <end position="486"/>
    </location>
</feature>
<dbReference type="Gene3D" id="3.40.50.300">
    <property type="entry name" value="P-loop containing nucleotide triphosphate hydrolases"/>
    <property type="match status" value="1"/>
</dbReference>
<evidence type="ECO:0000256" key="12">
    <source>
        <dbReference type="SAM" id="MobiDB-lite"/>
    </source>
</evidence>
<dbReference type="STRING" id="1705.CA21670_12435"/>
<dbReference type="NCBIfam" id="NF010686">
    <property type="entry name" value="PRK14086.1"/>
    <property type="match status" value="1"/>
</dbReference>
<evidence type="ECO:0000256" key="9">
    <source>
        <dbReference type="NCBIfam" id="TIGR00362"/>
    </source>
</evidence>
<dbReference type="Pfam" id="PF08299">
    <property type="entry name" value="Bac_DnaA_C"/>
    <property type="match status" value="1"/>
</dbReference>
<dbReference type="GO" id="GO:0005886">
    <property type="term" value="C:plasma membrane"/>
    <property type="evidence" value="ECO:0007669"/>
    <property type="project" value="TreeGrafter"/>
</dbReference>
<comment type="subcellular location">
    <subcellularLocation>
        <location evidence="8">Cytoplasm</location>
    </subcellularLocation>
</comment>
<gene>
    <name evidence="8" type="primary">dnaA</name>
    <name evidence="15" type="ORF">AYJ05_09865</name>
</gene>
<keyword evidence="6 8" id="KW-0446">Lipid-binding</keyword>
<feature type="domain" description="AAA+ ATPase" evidence="13">
    <location>
        <begin position="303"/>
        <end position="431"/>
    </location>
</feature>
<sequence length="611" mass="68908">MSDQQSSLNSTWRAIVEDLIRRSEQPNSEVPTFTAQQRIYLQLLKPIMINDGYALLATPDQNGRDIVEAELSTHIAAGLSRQMGRPCSIAVTVAPPQEVAQSQTQPAPQMGQFDVEEQRPRLNQVDVTNQNFQEVQPSAYETAPDQNLNQNYSQQEHNFRSPDSAAWPTSTNLGQQPPQTQQTQQTHHDQREQNPRFNDLASNRHDMTEDPSSGPFGSQQSWQTSHSPANLDDLADIYQSQQSHQTSFQAPSSARIPRERPAHDPNREQSLNPKHTFDNFVIGSSNRFANGAAVAVAENPARAYNPLFIWGGSGLGKTHLLHAAGNYAQLLHKGLRVKYVSSEEFTNDYINSLRDDRQESFKRRYRNLDILMVDDIQFLEGKESTQEEFFHTFNALHQANKQIILSSDRPPKQLTTLEDRLRTRFEGGLITDIQPPDLETRIAILMKKASADGTTVDRAVLELIASRFETSIRELEGALIRVSAYSSLVNEPINIQMAEVALRDLAPDSAAEQITPNTIIEVTAEYFDIDVSTLTGSGKKRDIAHARQLAMYLCRELTDLSLPKLGEQFGGKDHTTVMYAERKIRKEMTEKRETYDEIQVLTQRIKGRARS</sequence>
<proteinExistence type="inferred from homology"/>
<dbReference type="OrthoDB" id="9807019at2"/>
<dbReference type="FunFam" id="1.10.1750.10:FF:000002">
    <property type="entry name" value="Chromosomal replication initiator protein DnaA"/>
    <property type="match status" value="1"/>
</dbReference>
<comment type="caution">
    <text evidence="8">Lacks conserved residue(s) required for the propagation of feature annotation.</text>
</comment>
<evidence type="ECO:0000256" key="8">
    <source>
        <dbReference type="HAMAP-Rule" id="MF_00377"/>
    </source>
</evidence>
<dbReference type="GO" id="GO:0003688">
    <property type="term" value="F:DNA replication origin binding"/>
    <property type="evidence" value="ECO:0007669"/>
    <property type="project" value="UniProtKB-UniRule"/>
</dbReference>
<dbReference type="FunFam" id="1.10.8.60:FF:000003">
    <property type="entry name" value="Chromosomal replication initiator protein DnaA"/>
    <property type="match status" value="1"/>
</dbReference>
<feature type="compositionally biased region" description="Low complexity" evidence="12">
    <location>
        <begin position="175"/>
        <end position="185"/>
    </location>
</feature>
<dbReference type="AlphaFoldDB" id="A0A177ILL2"/>
<evidence type="ECO:0000313" key="15">
    <source>
        <dbReference type="EMBL" id="OAH29690.1"/>
    </source>
</evidence>
<evidence type="ECO:0000256" key="4">
    <source>
        <dbReference type="ARBA" id="ARBA00022741"/>
    </source>
</evidence>
<comment type="domain">
    <text evidence="8">Domain I is involved in oligomerization and binding regulators, domain II is flexibile and of varying length in different bacteria, domain III forms the AAA+ region, while domain IV binds dsDNA.</text>
</comment>
<dbReference type="GO" id="GO:0005737">
    <property type="term" value="C:cytoplasm"/>
    <property type="evidence" value="ECO:0007669"/>
    <property type="project" value="UniProtKB-SubCell"/>
</dbReference>
<keyword evidence="16" id="KW-1185">Reference proteome</keyword>
<dbReference type="PANTHER" id="PTHR30050">
    <property type="entry name" value="CHROMOSOMAL REPLICATION INITIATOR PROTEIN DNAA"/>
    <property type="match status" value="1"/>
</dbReference>
<dbReference type="NCBIfam" id="TIGR00362">
    <property type="entry name" value="DnaA"/>
    <property type="match status" value="1"/>
</dbReference>
<dbReference type="PRINTS" id="PR00051">
    <property type="entry name" value="DNAA"/>
</dbReference>
<evidence type="ECO:0000313" key="16">
    <source>
        <dbReference type="Proteomes" id="UP000076947"/>
    </source>
</evidence>
<feature type="compositionally biased region" description="Polar residues" evidence="12">
    <location>
        <begin position="215"/>
        <end position="228"/>
    </location>
</feature>
<dbReference type="InterPro" id="IPR001957">
    <property type="entry name" value="Chromosome_initiator_DnaA"/>
</dbReference>
<feature type="binding site" evidence="8">
    <location>
        <position position="317"/>
    </location>
    <ligand>
        <name>ATP</name>
        <dbReference type="ChEBI" id="CHEBI:30616"/>
    </ligand>
</feature>
<accession>A0A177ILL2</accession>
<evidence type="ECO:0000256" key="3">
    <source>
        <dbReference type="ARBA" id="ARBA00022705"/>
    </source>
</evidence>
<dbReference type="CDD" id="cd06571">
    <property type="entry name" value="Bac_DnaA_C"/>
    <property type="match status" value="1"/>
</dbReference>
<feature type="region of interest" description="Domain I, interacts with DnaA modulators" evidence="8">
    <location>
        <begin position="1"/>
        <end position="143"/>
    </location>
</feature>
<dbReference type="PANTHER" id="PTHR30050:SF2">
    <property type="entry name" value="CHROMOSOMAL REPLICATION INITIATOR PROTEIN DNAA"/>
    <property type="match status" value="1"/>
</dbReference>
<feature type="domain" description="Chromosomal replication initiator DnaA C-terminal" evidence="14">
    <location>
        <begin position="515"/>
        <end position="584"/>
    </location>
</feature>
<dbReference type="InterPro" id="IPR003593">
    <property type="entry name" value="AAA+_ATPase"/>
</dbReference>
<keyword evidence="5 8" id="KW-0067">ATP-binding</keyword>
<dbReference type="InterPro" id="IPR013317">
    <property type="entry name" value="DnaA_dom"/>
</dbReference>
<evidence type="ECO:0000256" key="6">
    <source>
        <dbReference type="ARBA" id="ARBA00023121"/>
    </source>
</evidence>
<evidence type="ECO:0000256" key="1">
    <source>
        <dbReference type="ARBA" id="ARBA00006583"/>
    </source>
</evidence>
<feature type="binding site" evidence="8">
    <location>
        <position position="318"/>
    </location>
    <ligand>
        <name>ATP</name>
        <dbReference type="ChEBI" id="CHEBI:30616"/>
    </ligand>
</feature>
<dbReference type="InterPro" id="IPR027417">
    <property type="entry name" value="P-loop_NTPase"/>
</dbReference>
<evidence type="ECO:0000256" key="11">
    <source>
        <dbReference type="RuleBase" id="RU004227"/>
    </source>
</evidence>
<dbReference type="PROSITE" id="PS01008">
    <property type="entry name" value="DNAA"/>
    <property type="match status" value="1"/>
</dbReference>
<dbReference type="CDD" id="cd00009">
    <property type="entry name" value="AAA"/>
    <property type="match status" value="1"/>
</dbReference>
<dbReference type="GO" id="GO:0006270">
    <property type="term" value="P:DNA replication initiation"/>
    <property type="evidence" value="ECO:0007669"/>
    <property type="project" value="UniProtKB-UniRule"/>
</dbReference>
<feature type="compositionally biased region" description="Polar residues" evidence="12">
    <location>
        <begin position="240"/>
        <end position="252"/>
    </location>
</feature>
<dbReference type="InterPro" id="IPR020591">
    <property type="entry name" value="Chromosome_initiator_DnaA-like"/>
</dbReference>
<dbReference type="Pfam" id="PF00308">
    <property type="entry name" value="Bac_DnaA"/>
    <property type="match status" value="1"/>
</dbReference>
<organism evidence="15 16">
    <name type="scientific">Corynebacterium stationis</name>
    <dbReference type="NCBI Taxonomy" id="1705"/>
    <lineage>
        <taxon>Bacteria</taxon>
        <taxon>Bacillati</taxon>
        <taxon>Actinomycetota</taxon>
        <taxon>Actinomycetes</taxon>
        <taxon>Mycobacteriales</taxon>
        <taxon>Corynebacteriaceae</taxon>
        <taxon>Corynebacterium</taxon>
    </lineage>
</organism>
<keyword evidence="2 8" id="KW-0963">Cytoplasm</keyword>
<comment type="function">
    <text evidence="8 10">Plays an essential role in the initiation and regulation of chromosomal replication. ATP-DnaA binds to the origin of replication (oriC) to initiate formation of the DNA replication initiation complex once per cell cycle. Binds the DnaA box (a 9 base pair repeat at the origin) and separates the double-stranded (ds)DNA. Forms a right-handed helical filament on oriC DNA; dsDNA binds to the exterior of the filament while single-stranded (ss)DNA is stabiized in the filament's interior. The ATP-DnaA-oriC complex binds and stabilizes one strand of the AT-rich DNA unwinding element (DUE), permitting loading of DNA polymerase. After initiation quickly degrades to an ADP-DnaA complex that is not apt for DNA replication. Binds acidic phospholipids.</text>
</comment>
<reference evidence="16" key="1">
    <citation type="submission" date="2016-02" db="EMBL/GenBank/DDBJ databases">
        <authorList>
            <person name="Kaur G."/>
            <person name="Nair G.R."/>
            <person name="Mayilraj S."/>
        </authorList>
    </citation>
    <scope>NUCLEOTIDE SEQUENCE [LARGE SCALE GENOMIC DNA]</scope>
    <source>
        <strain evidence="16">GA-15</strain>
    </source>
</reference>
<dbReference type="GO" id="GO:0005524">
    <property type="term" value="F:ATP binding"/>
    <property type="evidence" value="ECO:0007669"/>
    <property type="project" value="UniProtKB-UniRule"/>
</dbReference>
<dbReference type="GO" id="GO:0008289">
    <property type="term" value="F:lipid binding"/>
    <property type="evidence" value="ECO:0007669"/>
    <property type="project" value="UniProtKB-KW"/>
</dbReference>
<dbReference type="InterPro" id="IPR013159">
    <property type="entry name" value="DnaA_C"/>
</dbReference>
<comment type="similarity">
    <text evidence="1 8 11">Belongs to the DnaA family.</text>
</comment>
<evidence type="ECO:0000256" key="7">
    <source>
        <dbReference type="ARBA" id="ARBA00023125"/>
    </source>
</evidence>
<dbReference type="EMBL" id="LSTQ01000012">
    <property type="protein sequence ID" value="OAH29690.1"/>
    <property type="molecule type" value="Genomic_DNA"/>
</dbReference>
<dbReference type="SMART" id="SM00382">
    <property type="entry name" value="AAA"/>
    <property type="match status" value="1"/>
</dbReference>
<evidence type="ECO:0000256" key="5">
    <source>
        <dbReference type="ARBA" id="ARBA00022840"/>
    </source>
</evidence>
<evidence type="ECO:0000259" key="13">
    <source>
        <dbReference type="SMART" id="SM00382"/>
    </source>
</evidence>
<protein>
    <recommendedName>
        <fullName evidence="8 9">Chromosomal replication initiator protein DnaA</fullName>
    </recommendedName>
</protein>
<evidence type="ECO:0000256" key="10">
    <source>
        <dbReference type="RuleBase" id="RU000577"/>
    </source>
</evidence>
<dbReference type="HAMAP" id="MF_00377">
    <property type="entry name" value="DnaA_bact"/>
    <property type="match status" value="1"/>
</dbReference>
<evidence type="ECO:0000256" key="2">
    <source>
        <dbReference type="ARBA" id="ARBA00022490"/>
    </source>
</evidence>
<keyword evidence="4 8" id="KW-0547">Nucleotide-binding</keyword>
<comment type="subunit">
    <text evidence="8">Oligomerizes as a right-handed, spiral filament on DNA at oriC.</text>
</comment>
<dbReference type="InterPro" id="IPR010921">
    <property type="entry name" value="Trp_repressor/repl_initiator"/>
</dbReference>
<name>A0A177ILL2_9CORY</name>
<dbReference type="Gene3D" id="1.10.1750.10">
    <property type="match status" value="1"/>
</dbReference>
<feature type="binding site" evidence="8">
    <location>
        <position position="316"/>
    </location>
    <ligand>
        <name>ATP</name>
        <dbReference type="ChEBI" id="CHEBI:30616"/>
    </ligand>
</feature>